<feature type="compositionally biased region" description="Basic and acidic residues" evidence="1">
    <location>
        <begin position="1"/>
        <end position="10"/>
    </location>
</feature>
<gene>
    <name evidence="2" type="ORF">GON03_16080</name>
</gene>
<comment type="caution">
    <text evidence="2">The sequence shown here is derived from an EMBL/GenBank/DDBJ whole genome shotgun (WGS) entry which is preliminary data.</text>
</comment>
<dbReference type="AlphaFoldDB" id="A0A6L6XVC9"/>
<keyword evidence="3" id="KW-1185">Reference proteome</keyword>
<proteinExistence type="predicted"/>
<dbReference type="Proteomes" id="UP000473525">
    <property type="component" value="Unassembled WGS sequence"/>
</dbReference>
<sequence>MTDLGPKPEPEIEPGEPNPGGVDAVPEDTNGTTPDPPVSDNPSIAEKVPDALRQEVEEPEDTSTEATESPDGADEDPEKESPA</sequence>
<feature type="compositionally biased region" description="Basic and acidic residues" evidence="1">
    <location>
        <begin position="47"/>
        <end position="56"/>
    </location>
</feature>
<name>A0A6L6XVC9_9ACTN</name>
<evidence type="ECO:0000313" key="2">
    <source>
        <dbReference type="EMBL" id="MVQ50703.1"/>
    </source>
</evidence>
<evidence type="ECO:0000313" key="3">
    <source>
        <dbReference type="Proteomes" id="UP000473525"/>
    </source>
</evidence>
<protein>
    <submittedName>
        <fullName evidence="2">Uncharacterized protein</fullName>
    </submittedName>
</protein>
<organism evidence="2 3">
    <name type="scientific">Nocardioides agri</name>
    <dbReference type="NCBI Taxonomy" id="2682843"/>
    <lineage>
        <taxon>Bacteria</taxon>
        <taxon>Bacillati</taxon>
        <taxon>Actinomycetota</taxon>
        <taxon>Actinomycetes</taxon>
        <taxon>Propionibacteriales</taxon>
        <taxon>Nocardioidaceae</taxon>
        <taxon>Nocardioides</taxon>
    </lineage>
</organism>
<accession>A0A6L6XVC9</accession>
<evidence type="ECO:0000256" key="1">
    <source>
        <dbReference type="SAM" id="MobiDB-lite"/>
    </source>
</evidence>
<feature type="compositionally biased region" description="Acidic residues" evidence="1">
    <location>
        <begin position="71"/>
        <end position="83"/>
    </location>
</feature>
<feature type="region of interest" description="Disordered" evidence="1">
    <location>
        <begin position="1"/>
        <end position="83"/>
    </location>
</feature>
<dbReference type="EMBL" id="WSEK01000004">
    <property type="protein sequence ID" value="MVQ50703.1"/>
    <property type="molecule type" value="Genomic_DNA"/>
</dbReference>
<reference evidence="2 3" key="1">
    <citation type="submission" date="2019-12" db="EMBL/GenBank/DDBJ databases">
        <authorList>
            <person name="Huq M.A."/>
        </authorList>
    </citation>
    <scope>NUCLEOTIDE SEQUENCE [LARGE SCALE GENOMIC DNA]</scope>
    <source>
        <strain evidence="2 3">MAH-18</strain>
    </source>
</reference>
<dbReference type="RefSeq" id="WP_157343853.1">
    <property type="nucleotide sequence ID" value="NZ_WSEK01000004.1"/>
</dbReference>